<evidence type="ECO:0000313" key="3">
    <source>
        <dbReference type="Proteomes" id="UP000298652"/>
    </source>
</evidence>
<protein>
    <submittedName>
        <fullName evidence="2">Uncharacterized protein</fullName>
    </submittedName>
</protein>
<gene>
    <name evidence="2" type="ORF">SEVIR_9G216001v2</name>
</gene>
<feature type="compositionally biased region" description="Polar residues" evidence="1">
    <location>
        <begin position="83"/>
        <end position="96"/>
    </location>
</feature>
<dbReference type="Gramene" id="TKV93286">
    <property type="protein sequence ID" value="TKV93286"/>
    <property type="gene ID" value="SEVIR_9G216001v2"/>
</dbReference>
<dbReference type="EMBL" id="CM016560">
    <property type="protein sequence ID" value="TKV93286.1"/>
    <property type="molecule type" value="Genomic_DNA"/>
</dbReference>
<evidence type="ECO:0000256" key="1">
    <source>
        <dbReference type="SAM" id="MobiDB-lite"/>
    </source>
</evidence>
<accession>A0A4U6T8G7</accession>
<proteinExistence type="predicted"/>
<keyword evidence="3" id="KW-1185">Reference proteome</keyword>
<name>A0A4U6T8G7_SETVI</name>
<sequence length="177" mass="18585">MPATGLLFRTHGVVRHPAAMVAAARAAPTPGSTLVLFKSTLSADLDLCLLDMFPHLAASRRCRTSSSPPPPPRASTAPPSASKHGSSRSNASSCSTKCPAPTPSTRSSPGSAHSAASRRRWKSCARCGDAVASTLRCSLALDGARSAVSRTQPRCSTKCWPRERWRTAVMYNALIAG</sequence>
<dbReference type="Proteomes" id="UP000298652">
    <property type="component" value="Chromosome 9"/>
</dbReference>
<dbReference type="AlphaFoldDB" id="A0A4U6T8G7"/>
<organism evidence="2 3">
    <name type="scientific">Setaria viridis</name>
    <name type="common">Green bristlegrass</name>
    <name type="synonym">Setaria italica subsp. viridis</name>
    <dbReference type="NCBI Taxonomy" id="4556"/>
    <lineage>
        <taxon>Eukaryota</taxon>
        <taxon>Viridiplantae</taxon>
        <taxon>Streptophyta</taxon>
        <taxon>Embryophyta</taxon>
        <taxon>Tracheophyta</taxon>
        <taxon>Spermatophyta</taxon>
        <taxon>Magnoliopsida</taxon>
        <taxon>Liliopsida</taxon>
        <taxon>Poales</taxon>
        <taxon>Poaceae</taxon>
        <taxon>PACMAD clade</taxon>
        <taxon>Panicoideae</taxon>
        <taxon>Panicodae</taxon>
        <taxon>Paniceae</taxon>
        <taxon>Cenchrinae</taxon>
        <taxon>Setaria</taxon>
    </lineage>
</organism>
<reference evidence="2" key="1">
    <citation type="submission" date="2019-03" db="EMBL/GenBank/DDBJ databases">
        <title>WGS assembly of Setaria viridis.</title>
        <authorList>
            <person name="Huang P."/>
            <person name="Jenkins J."/>
            <person name="Grimwood J."/>
            <person name="Barry K."/>
            <person name="Healey A."/>
            <person name="Mamidi S."/>
            <person name="Sreedasyam A."/>
            <person name="Shu S."/>
            <person name="Feldman M."/>
            <person name="Wu J."/>
            <person name="Yu Y."/>
            <person name="Chen C."/>
            <person name="Johnson J."/>
            <person name="Rokhsar D."/>
            <person name="Baxter I."/>
            <person name="Schmutz J."/>
            <person name="Brutnell T."/>
            <person name="Kellogg E."/>
        </authorList>
    </citation>
    <scope>NUCLEOTIDE SEQUENCE [LARGE SCALE GENOMIC DNA]</scope>
</reference>
<evidence type="ECO:0000313" key="2">
    <source>
        <dbReference type="EMBL" id="TKV93286.1"/>
    </source>
</evidence>
<feature type="region of interest" description="Disordered" evidence="1">
    <location>
        <begin position="61"/>
        <end position="115"/>
    </location>
</feature>